<keyword evidence="3" id="KW-1185">Reference proteome</keyword>
<feature type="compositionally biased region" description="Basic and acidic residues" evidence="1">
    <location>
        <begin position="195"/>
        <end position="205"/>
    </location>
</feature>
<evidence type="ECO:0000313" key="2">
    <source>
        <dbReference type="EMBL" id="KAL3810908.1"/>
    </source>
</evidence>
<dbReference type="EMBL" id="JALLPB020000292">
    <property type="protein sequence ID" value="KAL3810908.1"/>
    <property type="molecule type" value="Genomic_DNA"/>
</dbReference>
<feature type="compositionally biased region" description="Low complexity" evidence="1">
    <location>
        <begin position="177"/>
        <end position="187"/>
    </location>
</feature>
<feature type="compositionally biased region" description="Polar residues" evidence="1">
    <location>
        <begin position="424"/>
        <end position="439"/>
    </location>
</feature>
<feature type="compositionally biased region" description="Polar residues" evidence="1">
    <location>
        <begin position="363"/>
        <end position="374"/>
    </location>
</feature>
<dbReference type="Proteomes" id="UP001530377">
    <property type="component" value="Unassembled WGS sequence"/>
</dbReference>
<feature type="compositionally biased region" description="Polar residues" evidence="1">
    <location>
        <begin position="116"/>
        <end position="125"/>
    </location>
</feature>
<evidence type="ECO:0000256" key="1">
    <source>
        <dbReference type="SAM" id="MobiDB-lite"/>
    </source>
</evidence>
<feature type="region of interest" description="Disordered" evidence="1">
    <location>
        <begin position="321"/>
        <end position="374"/>
    </location>
</feature>
<proteinExistence type="predicted"/>
<organism evidence="2 3">
    <name type="scientific">Cyclostephanos tholiformis</name>
    <dbReference type="NCBI Taxonomy" id="382380"/>
    <lineage>
        <taxon>Eukaryota</taxon>
        <taxon>Sar</taxon>
        <taxon>Stramenopiles</taxon>
        <taxon>Ochrophyta</taxon>
        <taxon>Bacillariophyta</taxon>
        <taxon>Coscinodiscophyceae</taxon>
        <taxon>Thalassiosirophycidae</taxon>
        <taxon>Stephanodiscales</taxon>
        <taxon>Stephanodiscaceae</taxon>
        <taxon>Cyclostephanos</taxon>
    </lineage>
</organism>
<comment type="caution">
    <text evidence="2">The sequence shown here is derived from an EMBL/GenBank/DDBJ whole genome shotgun (WGS) entry which is preliminary data.</text>
</comment>
<feature type="region of interest" description="Disordered" evidence="1">
    <location>
        <begin position="55"/>
        <end position="208"/>
    </location>
</feature>
<feature type="compositionally biased region" description="Low complexity" evidence="1">
    <location>
        <begin position="70"/>
        <end position="87"/>
    </location>
</feature>
<accession>A0ABD3RDE4</accession>
<reference evidence="2 3" key="1">
    <citation type="submission" date="2024-10" db="EMBL/GenBank/DDBJ databases">
        <title>Updated reference genomes for cyclostephanoid diatoms.</title>
        <authorList>
            <person name="Roberts W.R."/>
            <person name="Alverson A.J."/>
        </authorList>
    </citation>
    <scope>NUCLEOTIDE SEQUENCE [LARGE SCALE GENOMIC DNA]</scope>
    <source>
        <strain evidence="2 3">AJA228-03</strain>
    </source>
</reference>
<feature type="compositionally biased region" description="Basic and acidic residues" evidence="1">
    <location>
        <begin position="479"/>
        <end position="497"/>
    </location>
</feature>
<feature type="region of interest" description="Disordered" evidence="1">
    <location>
        <begin position="248"/>
        <end position="297"/>
    </location>
</feature>
<gene>
    <name evidence="2" type="ORF">ACHAXA_008758</name>
</gene>
<sequence>MAGIGTTTPAFEGANFDDTGGCLRHPDVRLMLKVTAGGGGAVVYKELMRRCPKCAAPGPTTQVAPPQSPRSPSTSSPYTKTSTQTTTGAATGIRHSPGAGGGVNDGHRTGRGGPNATASLSGQSRARSKSPAIRGVGSPVGRDKNDDDDDDDNDDARSKSSNGSRWRRLNAGGGRDASMSMSPARSRSATRRPRRVYDTPFDVKGRCHHHPNMQLAKKKLTGGWKVLLAHCPKCLEDEYINNPIKRSLTSRRSSRSASRARGNSPEDRSVSSRRSIKSSGGGIYNRNQNNDNSDDRSVFSRLSIRSLGDDAPDDKSVFSRLSTLSSGRGGRNQNDASEEKSVFSRLSTSLLRQGSGGGDRRTTTNAASKQGALQSTTSRYECPFGLYPFLTYYTCGSSILTGGWKIIRDACVECTNEQDDDNRSTGSRNSRKSAASNGSKKFVGRKSAGGKGRQAVDYSDTDSESNSIHLKRSQKKSASHHDPSPRNGKCDKDKEPTKGTSHKRSNTVGSIRDATEKRKHEWKKQVMTDDNILGDDQRQRALKEYKDLYNKTARVVKNMIFEDVFGDLGRYTGEVNDEKIPHGMGDIVYDDGLVEGGTWTNGVLDERW</sequence>
<dbReference type="AlphaFoldDB" id="A0ABD3RDE4"/>
<feature type="region of interest" description="Disordered" evidence="1">
    <location>
        <begin position="417"/>
        <end position="522"/>
    </location>
</feature>
<protein>
    <submittedName>
        <fullName evidence="2">Uncharacterized protein</fullName>
    </submittedName>
</protein>
<feature type="compositionally biased region" description="Basic and acidic residues" evidence="1">
    <location>
        <begin position="513"/>
        <end position="522"/>
    </location>
</feature>
<evidence type="ECO:0000313" key="3">
    <source>
        <dbReference type="Proteomes" id="UP001530377"/>
    </source>
</evidence>
<name>A0ABD3RDE4_9STRA</name>
<feature type="compositionally biased region" description="Basic residues" evidence="1">
    <location>
        <begin position="469"/>
        <end position="478"/>
    </location>
</feature>